<organism evidence="6 7">
    <name type="scientific">Ochrobactrum quorumnocens</name>
    <dbReference type="NCBI Taxonomy" id="271865"/>
    <lineage>
        <taxon>Bacteria</taxon>
        <taxon>Pseudomonadati</taxon>
        <taxon>Pseudomonadota</taxon>
        <taxon>Alphaproteobacteria</taxon>
        <taxon>Hyphomicrobiales</taxon>
        <taxon>Brucellaceae</taxon>
        <taxon>Brucella/Ochrobactrum group</taxon>
        <taxon>Ochrobactrum</taxon>
    </lineage>
</organism>
<evidence type="ECO:0000256" key="1">
    <source>
        <dbReference type="ARBA" id="ARBA00001947"/>
    </source>
</evidence>
<feature type="domain" description="Succinylglutamate desuccinylase/Aspartoacylase catalytic" evidence="5">
    <location>
        <begin position="47"/>
        <end position="234"/>
    </location>
</feature>
<keyword evidence="4" id="KW-0862">Zinc</keyword>
<dbReference type="InterPro" id="IPR043795">
    <property type="entry name" value="N-alpha-Ac-DABA-like"/>
</dbReference>
<keyword evidence="2" id="KW-0479">Metal-binding</keyword>
<protein>
    <submittedName>
        <fullName evidence="6">Succinylglutamate desuccinylase / Aspartoacylase family protein</fullName>
    </submittedName>
</protein>
<proteinExistence type="predicted"/>
<dbReference type="PANTHER" id="PTHR37326:SF1">
    <property type="entry name" value="BLL3975 PROTEIN"/>
    <property type="match status" value="1"/>
</dbReference>
<reference evidence="6 7" key="1">
    <citation type="submission" date="2017-07" db="EMBL/GenBank/DDBJ databases">
        <title>Phylogenetic study on the rhizospheric bacterium Ochrobactrum sp. A44.</title>
        <authorList>
            <person name="Krzyzanowska D.M."/>
            <person name="Ossowicki A."/>
            <person name="Rajewska M."/>
            <person name="Maciag T."/>
            <person name="Kaczynski Z."/>
            <person name="Czerwicka M."/>
            <person name="Jafra S."/>
        </authorList>
    </citation>
    <scope>NUCLEOTIDE SEQUENCE [LARGE SCALE GENOMIC DNA]</scope>
    <source>
        <strain evidence="6 7">A44</strain>
        <plasmid evidence="6 7">unnamed1</plasmid>
    </source>
</reference>
<keyword evidence="3" id="KW-0378">Hydrolase</keyword>
<evidence type="ECO:0000256" key="2">
    <source>
        <dbReference type="ARBA" id="ARBA00022723"/>
    </source>
</evidence>
<dbReference type="Proteomes" id="UP000215256">
    <property type="component" value="Plasmid unnamed1"/>
</dbReference>
<evidence type="ECO:0000259" key="5">
    <source>
        <dbReference type="Pfam" id="PF24827"/>
    </source>
</evidence>
<keyword evidence="6" id="KW-0614">Plasmid</keyword>
<dbReference type="OrthoDB" id="9782876at2"/>
<dbReference type="InterPro" id="IPR053138">
    <property type="entry name" value="N-alpha-Ac-DABA_deacetylase"/>
</dbReference>
<dbReference type="PIRSF" id="PIRSF039012">
    <property type="entry name" value="ASP"/>
    <property type="match status" value="1"/>
</dbReference>
<accession>A0A248UMJ2</accession>
<comment type="cofactor">
    <cofactor evidence="1">
        <name>Zn(2+)</name>
        <dbReference type="ChEBI" id="CHEBI:29105"/>
    </cofactor>
</comment>
<dbReference type="InterPro" id="IPR055438">
    <property type="entry name" value="AstE_AspA_cat"/>
</dbReference>
<name>A0A248UMJ2_9HYPH</name>
<evidence type="ECO:0000313" key="6">
    <source>
        <dbReference type="EMBL" id="ASV87874.1"/>
    </source>
</evidence>
<dbReference type="GO" id="GO:0016811">
    <property type="term" value="F:hydrolase activity, acting on carbon-nitrogen (but not peptide) bonds, in linear amides"/>
    <property type="evidence" value="ECO:0007669"/>
    <property type="project" value="InterPro"/>
</dbReference>
<gene>
    <name evidence="6" type="ORF">CES85_3281</name>
</gene>
<evidence type="ECO:0000256" key="4">
    <source>
        <dbReference type="ARBA" id="ARBA00022833"/>
    </source>
</evidence>
<evidence type="ECO:0000256" key="3">
    <source>
        <dbReference type="ARBA" id="ARBA00022801"/>
    </source>
</evidence>
<evidence type="ECO:0000313" key="7">
    <source>
        <dbReference type="Proteomes" id="UP000215256"/>
    </source>
</evidence>
<geneLocation type="plasmid" evidence="6 7">
    <name>unnamed1</name>
</geneLocation>
<dbReference type="KEGG" id="och:CES85_3281"/>
<dbReference type="SUPFAM" id="SSF53187">
    <property type="entry name" value="Zn-dependent exopeptidases"/>
    <property type="match status" value="1"/>
</dbReference>
<dbReference type="AlphaFoldDB" id="A0A248UMJ2"/>
<dbReference type="GO" id="GO:0046872">
    <property type="term" value="F:metal ion binding"/>
    <property type="evidence" value="ECO:0007669"/>
    <property type="project" value="UniProtKB-KW"/>
</dbReference>
<dbReference type="Pfam" id="PF24827">
    <property type="entry name" value="AstE_AspA_cat"/>
    <property type="match status" value="1"/>
</dbReference>
<dbReference type="PANTHER" id="PTHR37326">
    <property type="entry name" value="BLL3975 PROTEIN"/>
    <property type="match status" value="1"/>
</dbReference>
<dbReference type="EMBL" id="CP022605">
    <property type="protein sequence ID" value="ASV87874.1"/>
    <property type="molecule type" value="Genomic_DNA"/>
</dbReference>
<dbReference type="GO" id="GO:0016788">
    <property type="term" value="F:hydrolase activity, acting on ester bonds"/>
    <property type="evidence" value="ECO:0007669"/>
    <property type="project" value="InterPro"/>
</dbReference>
<dbReference type="Gene3D" id="3.40.630.10">
    <property type="entry name" value="Zn peptidases"/>
    <property type="match status" value="1"/>
</dbReference>
<sequence length="334" mass="35402">MKSQVWTTIDFEQRGVQSDYARVPFSSDTSAYGWIPVPMVCINGGEGPTVLLTAGTHGDEYEGQIALRRIAAALCDTKVRGRVIILPELNRPAVIAGCRNSPLDSGNLNRLFPGIANGGPTSMIAHYVTTALFPLADYVLDLHSGGSSLDYMPVAFAHRGRMPKQEKRIAALLDSFSAPNTILTDGRGGGGATTLYASAAAHGLAALTTELGGGPGLSQGGITLAEAGIRRVLRDFGVVPELLAPEKLPTRMLRMLPPETSIYALSDGLFEPLQQVGSTVRKGDLAGFLHPIGLPFNEPTELRFAADGIVVYRRFPTLSAAGDALYGLCAPVEQ</sequence>